<dbReference type="InterPro" id="IPR013783">
    <property type="entry name" value="Ig-like_fold"/>
</dbReference>
<keyword evidence="4" id="KW-1185">Reference proteome</keyword>
<dbReference type="InterPro" id="IPR035234">
    <property type="entry name" value="IgGFc-bd_N"/>
</dbReference>
<dbReference type="SMART" id="SM00089">
    <property type="entry name" value="PKD"/>
    <property type="match status" value="1"/>
</dbReference>
<dbReference type="PANTHER" id="PTHR46534:SF1">
    <property type="entry name" value="IGGFC-BINDING PROTEIN N-TERMINAL DOMAIN-CONTAINING PROTEIN"/>
    <property type="match status" value="1"/>
</dbReference>
<dbReference type="PROSITE" id="PS50093">
    <property type="entry name" value="PKD"/>
    <property type="match status" value="1"/>
</dbReference>
<gene>
    <name evidence="3" type="ORF">C8N47_10640</name>
</gene>
<evidence type="ECO:0000313" key="4">
    <source>
        <dbReference type="Proteomes" id="UP000243525"/>
    </source>
</evidence>
<dbReference type="SUPFAM" id="SSF49299">
    <property type="entry name" value="PKD domain"/>
    <property type="match status" value="1"/>
</dbReference>
<protein>
    <submittedName>
        <fullName evidence="3">CHU domain-containing protein</fullName>
    </submittedName>
</protein>
<dbReference type="Pfam" id="PF13585">
    <property type="entry name" value="CHU_C"/>
    <property type="match status" value="1"/>
</dbReference>
<dbReference type="InterPro" id="IPR000601">
    <property type="entry name" value="PKD_dom"/>
</dbReference>
<dbReference type="InterPro" id="IPR022409">
    <property type="entry name" value="PKD/Chitinase_dom"/>
</dbReference>
<dbReference type="Gene3D" id="2.60.40.10">
    <property type="entry name" value="Immunoglobulins"/>
    <property type="match status" value="1"/>
</dbReference>
<evidence type="ECO:0000313" key="3">
    <source>
        <dbReference type="EMBL" id="PTN08943.1"/>
    </source>
</evidence>
<name>A0A2T5C2H4_9BACT</name>
<dbReference type="PANTHER" id="PTHR46534">
    <property type="entry name" value="IGGFC_BINDING DOMAIN-CONTAINING PROTEIN"/>
    <property type="match status" value="1"/>
</dbReference>
<proteinExistence type="predicted"/>
<dbReference type="CDD" id="cd00146">
    <property type="entry name" value="PKD"/>
    <property type="match status" value="1"/>
</dbReference>
<dbReference type="Pfam" id="PF18911">
    <property type="entry name" value="PKD_4"/>
    <property type="match status" value="1"/>
</dbReference>
<comment type="caution">
    <text evidence="3">The sequence shown here is derived from an EMBL/GenBank/DDBJ whole genome shotgun (WGS) entry which is preliminary data.</text>
</comment>
<dbReference type="OrthoDB" id="1108781at2"/>
<dbReference type="Pfam" id="PF17517">
    <property type="entry name" value="IgGFc_binding"/>
    <property type="match status" value="1"/>
</dbReference>
<keyword evidence="1" id="KW-0732">Signal</keyword>
<accession>A0A2T5C2H4</accession>
<reference evidence="3 4" key="1">
    <citation type="submission" date="2018-04" db="EMBL/GenBank/DDBJ databases">
        <title>Genomic Encyclopedia of Archaeal and Bacterial Type Strains, Phase II (KMG-II): from individual species to whole genera.</title>
        <authorList>
            <person name="Goeker M."/>
        </authorList>
    </citation>
    <scope>NUCLEOTIDE SEQUENCE [LARGE SCALE GENOMIC DNA]</scope>
    <source>
        <strain evidence="3 4">DSM 28823</strain>
    </source>
</reference>
<dbReference type="InterPro" id="IPR035986">
    <property type="entry name" value="PKD_dom_sf"/>
</dbReference>
<feature type="chain" id="PRO_5015457553" evidence="1">
    <location>
        <begin position="21"/>
        <end position="1398"/>
    </location>
</feature>
<feature type="signal peptide" evidence="1">
    <location>
        <begin position="1"/>
        <end position="20"/>
    </location>
</feature>
<dbReference type="RefSeq" id="WP_107821864.1">
    <property type="nucleotide sequence ID" value="NZ_OY782574.1"/>
</dbReference>
<feature type="domain" description="PKD" evidence="2">
    <location>
        <begin position="1224"/>
        <end position="1304"/>
    </location>
</feature>
<organism evidence="3 4">
    <name type="scientific">Mangrovibacterium marinum</name>
    <dbReference type="NCBI Taxonomy" id="1639118"/>
    <lineage>
        <taxon>Bacteria</taxon>
        <taxon>Pseudomonadati</taxon>
        <taxon>Bacteroidota</taxon>
        <taxon>Bacteroidia</taxon>
        <taxon>Marinilabiliales</taxon>
        <taxon>Prolixibacteraceae</taxon>
        <taxon>Mangrovibacterium</taxon>
    </lineage>
</organism>
<dbReference type="EMBL" id="QAAD01000006">
    <property type="protein sequence ID" value="PTN08943.1"/>
    <property type="molecule type" value="Genomic_DNA"/>
</dbReference>
<evidence type="ECO:0000259" key="2">
    <source>
        <dbReference type="PROSITE" id="PS50093"/>
    </source>
</evidence>
<dbReference type="Proteomes" id="UP000243525">
    <property type="component" value="Unassembled WGS sequence"/>
</dbReference>
<sequence length="1398" mass="152439">MKKLLLALCFVILIPAFSWANHEGCTRSTEGTEFWFGFMEGRNDNVVDHRLTITVTSAYTTYFSIYNQGGTNLLGTYSVSANSEQLVEIPWETNEVMTSESVGNKGIYLVANDPVNVYAMNWDYKSSDAAVIYPVESIGKEYFTLCYEPHYNSYGTGLNGRNSEFLIVATEDQTQVTITPSKITDGLKPANVPFVITLNKGQTYQVQSANEPDLDGQGDLTGSHVVADKNIAVYSGNFGTTVPRTSDNLADPELISGYDHLFEQMPPLYSWGTEYYAVPLMGRELDFYRIIASEDGTTVDAGPFWAPFVLNRGEFKEIYLESGQASRIAADKPILVAQYSASQNYLGEGGTEYGDPSMIVLSSTAQSKNNVTFVAYDSENITSYHINIVSLTDQASNLRLDGNPVSTKPFAGTAYSYAQILLSASGSHTLLNTDPDEGFLAYVYGQGDKESYGYPVGFNLNVVLDLGENINFDGDTLLLCPGDELTLDAGPYFETYLWSTGETSSSIRVSGEGMYKVTTTISDCPALHDSVYVFYAKPQLEITPADLSYCFPKELSLVANSSEATSFLWESKEGKELGTTSTLTVDSTAQYIVTVWNEYGCSTTDTADVIIFGRPPVTIAADSLVCGELQTAVTADLGNYPDSLWTTAPGTFEWASDDAGVSFADPTDSSVTMLAPGWGTYQLYYKLTTKNGCISGDTIEVTFSPGTEFTVEPDQFYRCAPDSVELKAIISSGSADVASYLWQTSSGDTLAHTETFWADSTAQYILSIENSYACTVTDTAEVIIFGNPPVTIHSEPAACDELSTTVHVDFASYPPDLWDYPGSFQWFAPSPYLTVSDSTDASATVKATAPGVYELYYKLTTKDNCVSGDTIELSFIAGPEFSIVSDTYSKCAPDSVLLTADVRSDLSELVSYLWQTAQGDSIAFGAVPEIWVDSTASYVLTIENTDGCRASDTAEVVIFGNPPVSIQADPAVCGELTTNVHVDFAGYSPALWDYPGSFQWLAASPDLTVSESTDASATVKATVPGIYDLYYKLTTKDDCVSGDTIQLEFYPQPQAAFGFNFQPTCRAYVETLRFTGTTNDLESLNWTFRNAAITDTIAEGEYLVRVFDFAGVKPAIELIVDEGYCKDTAYQEEPDFSAERALNIDFKAEPPAGCDSLETMLIVTNIKEESRISWFTDLGSFSGDSLALTYTVPGAYDVTMLAESDLTGCLEMLTKEGLVQVVDPPVAAFSVDYPVVSPQNPLVTFYNNSTDADAYNWIFGDGDSSMDYAPQHEYPAVGSYIAWLIARSDLGCSDSTTTQIQVVVDRIYAPNAFRPGSDIVENTVFMPAGLGDNGMPFLLRIYDRWGQLVFESTTSASPWDGTDKSGKEAPMGNYVWMATFVDLTGKKHEQTGQILLIR</sequence>
<evidence type="ECO:0000256" key="1">
    <source>
        <dbReference type="SAM" id="SignalP"/>
    </source>
</evidence>